<dbReference type="GO" id="GO:0005737">
    <property type="term" value="C:cytoplasm"/>
    <property type="evidence" value="ECO:0007669"/>
    <property type="project" value="TreeGrafter"/>
</dbReference>
<evidence type="ECO:0000313" key="5">
    <source>
        <dbReference type="Proteomes" id="UP000271974"/>
    </source>
</evidence>
<comment type="caution">
    <text evidence="4">The sequence shown here is derived from an EMBL/GenBank/DDBJ whole genome shotgun (WGS) entry which is preliminary data.</text>
</comment>
<protein>
    <recommendedName>
        <fullName evidence="3">PDZ domain-containing protein</fullName>
    </recommendedName>
</protein>
<feature type="compositionally biased region" description="Polar residues" evidence="2">
    <location>
        <begin position="487"/>
        <end position="502"/>
    </location>
</feature>
<feature type="domain" description="PDZ" evidence="3">
    <location>
        <begin position="667"/>
        <end position="737"/>
    </location>
</feature>
<dbReference type="EMBL" id="RQTK01000904">
    <property type="protein sequence ID" value="RUS73755.1"/>
    <property type="molecule type" value="Genomic_DNA"/>
</dbReference>
<feature type="compositionally biased region" description="Low complexity" evidence="2">
    <location>
        <begin position="594"/>
        <end position="603"/>
    </location>
</feature>
<accession>A0A3S0Z9E8</accession>
<proteinExistence type="predicted"/>
<dbReference type="InterPro" id="IPR001478">
    <property type="entry name" value="PDZ"/>
</dbReference>
<feature type="compositionally biased region" description="Low complexity" evidence="2">
    <location>
        <begin position="325"/>
        <end position="334"/>
    </location>
</feature>
<organism evidence="4 5">
    <name type="scientific">Elysia chlorotica</name>
    <name type="common">Eastern emerald elysia</name>
    <name type="synonym">Sea slug</name>
    <dbReference type="NCBI Taxonomy" id="188477"/>
    <lineage>
        <taxon>Eukaryota</taxon>
        <taxon>Metazoa</taxon>
        <taxon>Spiralia</taxon>
        <taxon>Lophotrochozoa</taxon>
        <taxon>Mollusca</taxon>
        <taxon>Gastropoda</taxon>
        <taxon>Heterobranchia</taxon>
        <taxon>Euthyneura</taxon>
        <taxon>Panpulmonata</taxon>
        <taxon>Sacoglossa</taxon>
        <taxon>Placobranchoidea</taxon>
        <taxon>Plakobranchidae</taxon>
        <taxon>Elysia</taxon>
    </lineage>
</organism>
<feature type="compositionally biased region" description="Polar residues" evidence="2">
    <location>
        <begin position="374"/>
        <end position="386"/>
    </location>
</feature>
<feature type="compositionally biased region" description="Low complexity" evidence="2">
    <location>
        <begin position="290"/>
        <end position="301"/>
    </location>
</feature>
<feature type="compositionally biased region" description="Polar residues" evidence="2">
    <location>
        <begin position="345"/>
        <end position="359"/>
    </location>
</feature>
<dbReference type="GO" id="GO:0005886">
    <property type="term" value="C:plasma membrane"/>
    <property type="evidence" value="ECO:0007669"/>
    <property type="project" value="TreeGrafter"/>
</dbReference>
<evidence type="ECO:0000259" key="3">
    <source>
        <dbReference type="SMART" id="SM00228"/>
    </source>
</evidence>
<dbReference type="SUPFAM" id="SSF50156">
    <property type="entry name" value="PDZ domain-like"/>
    <property type="match status" value="1"/>
</dbReference>
<feature type="compositionally biased region" description="Polar residues" evidence="2">
    <location>
        <begin position="227"/>
        <end position="240"/>
    </location>
</feature>
<feature type="region of interest" description="Disordered" evidence="2">
    <location>
        <begin position="373"/>
        <end position="399"/>
    </location>
</feature>
<dbReference type="SMART" id="SM00228">
    <property type="entry name" value="PDZ"/>
    <property type="match status" value="1"/>
</dbReference>
<evidence type="ECO:0000256" key="2">
    <source>
        <dbReference type="SAM" id="MobiDB-lite"/>
    </source>
</evidence>
<dbReference type="Gene3D" id="2.30.42.10">
    <property type="match status" value="1"/>
</dbReference>
<evidence type="ECO:0000256" key="1">
    <source>
        <dbReference type="ARBA" id="ARBA00022737"/>
    </source>
</evidence>
<feature type="region of interest" description="Disordered" evidence="2">
    <location>
        <begin position="468"/>
        <end position="620"/>
    </location>
</feature>
<name>A0A3S0Z9E8_ELYCH</name>
<gene>
    <name evidence="4" type="ORF">EGW08_018492</name>
</gene>
<dbReference type="PANTHER" id="PTHR12345">
    <property type="entry name" value="SYNTENIN RELATED"/>
    <property type="match status" value="1"/>
</dbReference>
<evidence type="ECO:0000313" key="4">
    <source>
        <dbReference type="EMBL" id="RUS73755.1"/>
    </source>
</evidence>
<keyword evidence="5" id="KW-1185">Reference proteome</keyword>
<reference evidence="4 5" key="1">
    <citation type="submission" date="2019-01" db="EMBL/GenBank/DDBJ databases">
        <title>A draft genome assembly of the solar-powered sea slug Elysia chlorotica.</title>
        <authorList>
            <person name="Cai H."/>
            <person name="Li Q."/>
            <person name="Fang X."/>
            <person name="Li J."/>
            <person name="Curtis N.E."/>
            <person name="Altenburger A."/>
            <person name="Shibata T."/>
            <person name="Feng M."/>
            <person name="Maeda T."/>
            <person name="Schwartz J.A."/>
            <person name="Shigenobu S."/>
            <person name="Lundholm N."/>
            <person name="Nishiyama T."/>
            <person name="Yang H."/>
            <person name="Hasebe M."/>
            <person name="Li S."/>
            <person name="Pierce S.K."/>
            <person name="Wang J."/>
        </authorList>
    </citation>
    <scope>NUCLEOTIDE SEQUENCE [LARGE SCALE GENOMIC DNA]</scope>
    <source>
        <strain evidence="4">EC2010</strain>
        <tissue evidence="4">Whole organism of an adult</tissue>
    </source>
</reference>
<dbReference type="Pfam" id="PF00595">
    <property type="entry name" value="PDZ"/>
    <property type="match status" value="1"/>
</dbReference>
<feature type="region of interest" description="Disordered" evidence="2">
    <location>
        <begin position="257"/>
        <end position="359"/>
    </location>
</feature>
<feature type="region of interest" description="Disordered" evidence="2">
    <location>
        <begin position="90"/>
        <end position="240"/>
    </location>
</feature>
<dbReference type="InterPro" id="IPR051230">
    <property type="entry name" value="APP-Binding"/>
</dbReference>
<dbReference type="Proteomes" id="UP000271974">
    <property type="component" value="Unassembled WGS sequence"/>
</dbReference>
<feature type="compositionally biased region" description="Polar residues" evidence="2">
    <location>
        <begin position="135"/>
        <end position="146"/>
    </location>
</feature>
<dbReference type="OrthoDB" id="6126662at2759"/>
<dbReference type="STRING" id="188477.A0A3S0Z9E8"/>
<dbReference type="InterPro" id="IPR036034">
    <property type="entry name" value="PDZ_sf"/>
</dbReference>
<dbReference type="AlphaFoldDB" id="A0A3S0Z9E8"/>
<feature type="compositionally biased region" description="Pro residues" evidence="2">
    <location>
        <begin position="101"/>
        <end position="126"/>
    </location>
</feature>
<feature type="compositionally biased region" description="Low complexity" evidence="2">
    <location>
        <begin position="90"/>
        <end position="100"/>
    </location>
</feature>
<dbReference type="PANTHER" id="PTHR12345:SF11">
    <property type="entry name" value="FI13065P"/>
    <property type="match status" value="1"/>
</dbReference>
<feature type="compositionally biased region" description="Polar residues" evidence="2">
    <location>
        <begin position="609"/>
        <end position="620"/>
    </location>
</feature>
<feature type="compositionally biased region" description="Low complexity" evidence="2">
    <location>
        <begin position="207"/>
        <end position="222"/>
    </location>
</feature>
<sequence>MGSSDPPTFCVVCPDRVIELVAASRSQMLEWVSTVESCLVDLGVIKKEPVEHVYTVCPAVVRKPRVSKEVLEEREAEALMLAARAQVPSTPAPAVHSTPAPAVPSSPVPPVPSSPAPAIPSTPAPATPSVSQPSEHQASSPSSDTSPGLPGPGDRWATSTSADGAGGAETQPRVPPRTKRKEPGGSSTPSDTDMEVNDHRPPPLPSRPHLTATPSTSSLLTPMYPANSLTHPITESSNDSDFVSAEVIAQLRMKRADNLIPEGQHSPTAKASGGVPVSPTLPSITVPNVGKNGASASSPSGKSKELGKDSVPFSLRPREDGAEISSCSSSLSSPSPSPALEQMLGISNSGSNVSPQENEYSLLPSHSGACALPKNSSEITSTNSRPTPRPRHTFKKQERLQDEMHPSDLADFCNDSLSNSIYDNNFKVKASGLNDNENKDVVFGGAKFRKDRDKRKDENENCYGLIFEAPTTPCVPPLPPRHDSLLESPQSPSNLSKTSRQLALSDGEDAPPLPVPRRNTARARLGTAHRMSSPGVSDDLEIPPMPPRRRSPRPSQALSVDSQDEGRADADKPPALPSRPCQSFYIKRPQLTVQSQPQSESSPGGPGTVAQTNGVEAGSSQSGLARMMLLDRAHSLHTVVSLKQTQAEILQSEISMPSLALTLTQKSGHGLALVDWSGLPCVVGWNQRDFPSLHGKLHIGDQLISVNGVKVTSVDVAQKLLRGASTPKITLVLHRMPFARVFAIRRDAEGQSLGIKREGGSGEIVYVDPNGLAAQHGLTAYAAGALCEARCNWFITEINNRPISLFFKENEIEHRLSAVGREISIVVQPSDFVHEIRKQFKKIKNYKHFIAQ</sequence>
<keyword evidence="1" id="KW-0677">Repeat</keyword>